<dbReference type="GO" id="GO:0005975">
    <property type="term" value="P:carbohydrate metabolic process"/>
    <property type="evidence" value="ECO:0007669"/>
    <property type="project" value="UniProtKB-ARBA"/>
</dbReference>
<dbReference type="InterPro" id="IPR038174">
    <property type="entry name" value="Strep_pil_link_sf"/>
</dbReference>
<dbReference type="InterPro" id="IPR013783">
    <property type="entry name" value="Ig-like_fold"/>
</dbReference>
<evidence type="ECO:0000313" key="4">
    <source>
        <dbReference type="EMBL" id="OZG58014.1"/>
    </source>
</evidence>
<dbReference type="EMBL" id="MWWV01000006">
    <property type="protein sequence ID" value="OZG58014.1"/>
    <property type="molecule type" value="Genomic_DNA"/>
</dbReference>
<reference evidence="4 5" key="1">
    <citation type="journal article" date="2017" name="BMC Genomics">
        <title>Comparative genomic and phylogenomic analyses of the Bifidobacteriaceae family.</title>
        <authorList>
            <person name="Lugli G.A."/>
            <person name="Milani C."/>
            <person name="Turroni F."/>
            <person name="Duranti S."/>
            <person name="Mancabelli L."/>
            <person name="Mangifesta M."/>
            <person name="Ferrario C."/>
            <person name="Modesto M."/>
            <person name="Mattarelli P."/>
            <person name="Jiri K."/>
            <person name="van Sinderen D."/>
            <person name="Ventura M."/>
        </authorList>
    </citation>
    <scope>NUCLEOTIDE SEQUENCE [LARGE SCALE GENOMIC DNA]</scope>
    <source>
        <strain evidence="4 5">DSM 100201</strain>
    </source>
</reference>
<evidence type="ECO:0000256" key="2">
    <source>
        <dbReference type="SAM" id="Phobius"/>
    </source>
</evidence>
<keyword evidence="2" id="KW-0812">Transmembrane</keyword>
<feature type="domain" description="Streptococcal pilin isopeptide linkage" evidence="3">
    <location>
        <begin position="652"/>
        <end position="784"/>
    </location>
</feature>
<evidence type="ECO:0000313" key="5">
    <source>
        <dbReference type="Proteomes" id="UP000216444"/>
    </source>
</evidence>
<evidence type="ECO:0000259" key="3">
    <source>
        <dbReference type="Pfam" id="PF12892"/>
    </source>
</evidence>
<dbReference type="Gene3D" id="2.60.40.10">
    <property type="entry name" value="Immunoglobulins"/>
    <property type="match status" value="1"/>
</dbReference>
<dbReference type="SUPFAM" id="SSF49401">
    <property type="entry name" value="Bacterial adhesins"/>
    <property type="match status" value="1"/>
</dbReference>
<feature type="region of interest" description="Disordered" evidence="1">
    <location>
        <begin position="1"/>
        <end position="38"/>
    </location>
</feature>
<feature type="transmembrane region" description="Helical" evidence="2">
    <location>
        <begin position="800"/>
        <end position="818"/>
    </location>
</feature>
<organism evidence="4 5">
    <name type="scientific">Bifidobacterium tissieri</name>
    <dbReference type="NCBI Taxonomy" id="1630162"/>
    <lineage>
        <taxon>Bacteria</taxon>
        <taxon>Bacillati</taxon>
        <taxon>Actinomycetota</taxon>
        <taxon>Actinomycetes</taxon>
        <taxon>Bifidobacteriales</taxon>
        <taxon>Bifidobacteriaceae</taxon>
        <taxon>Bifidobacterium</taxon>
    </lineage>
</organism>
<dbReference type="Gene3D" id="2.60.40.3050">
    <property type="match status" value="1"/>
</dbReference>
<proteinExistence type="predicted"/>
<keyword evidence="2" id="KW-0472">Membrane</keyword>
<accession>A0A261FFV5</accession>
<dbReference type="InterPro" id="IPR022464">
    <property type="entry name" value="Strep_pil_isopept_link"/>
</dbReference>
<dbReference type="AlphaFoldDB" id="A0A261FFV5"/>
<dbReference type="Pfam" id="PF12892">
    <property type="entry name" value="FctA"/>
    <property type="match status" value="1"/>
</dbReference>
<feature type="compositionally biased region" description="Polar residues" evidence="1">
    <location>
        <begin position="1"/>
        <end position="19"/>
    </location>
</feature>
<keyword evidence="5" id="KW-1185">Reference proteome</keyword>
<dbReference type="Proteomes" id="UP000216444">
    <property type="component" value="Unassembled WGS sequence"/>
</dbReference>
<dbReference type="InterPro" id="IPR008966">
    <property type="entry name" value="Adhesion_dom_sf"/>
</dbReference>
<gene>
    <name evidence="4" type="ORF">BTIS_1255</name>
</gene>
<evidence type="ECO:0000256" key="1">
    <source>
        <dbReference type="SAM" id="MobiDB-lite"/>
    </source>
</evidence>
<name>A0A261FFV5_9BIFI</name>
<keyword evidence="2" id="KW-1133">Transmembrane helix</keyword>
<dbReference type="NCBIfam" id="TIGR03786">
    <property type="entry name" value="strep_pil_rpt"/>
    <property type="match status" value="1"/>
</dbReference>
<comment type="caution">
    <text evidence="4">The sequence shown here is derived from an EMBL/GenBank/DDBJ whole genome shotgun (WGS) entry which is preliminary data.</text>
</comment>
<sequence length="826" mass="88183">MTPPGSQSKKTSPPRNATLSPPDPTNQPGGSDDGVFTPDIDYIHKRLDSSASTNDAGEAIWTSTIYTSRMPASTDPTTLEFADALTGKPQGATFHFKDKPTFKVGDTILVEGTDYDFTRSFLPGETTSFNVKFKGDTVKAAFGKTDIIVTYTTVCSKAPGDYANRSVVKFGNNPSQGYNATDHVEKTNLVSKSGKLRWDKDFKWNTIDKNDTSVGAWVADWTVMVNEDADPNNHHGLVNTEGKPIVVQETLPEGMRYVPGGTYDIQAGLDVGPFTGQDLDKTITSNNNGRIEFTIPTDNLRQNDGYYKAFATLTYRTAAKSTGKDVSYTNTASASTGSTNLGSSSATVTGRNNVVDKTAVAEEKLNHVRYTILVNPEGVDIAKDSDTVTLSDVMDSKGTFLPGSLNITDDTTGDAIDVPVQLDDIVDADGNPTQKLTLTLPDSMPVRVVYAVMPSGKPGDKVNLKNVATLEGQMGGSSTNENQWNVTNAQAGTVGTAGAIAITKVDASHLSRFLQGAEFALYKVDMDKLDRVLSPGSKATDEMIEGAATKVYTGMTGPNGTLEFGTVDEPLENYALYYFVETKAPTFTGSDGVVVHYSLDSAKHYAMIKGDDDQAYENAIAKARRLGLAVSPNTAFTVTDKRIPIPVKASMKLGKQLSGRAWTDADAFDFQLTIDPSGSRGVNESDLVDAMPKPDTVTVRKSGSGANGSVSPVTFGDFTFTKPGTYAYGVHETSQPGNGVTVDSRMARVTFTVVPNAAGDLTVTSRTSGLNDVNGTQTFVNTYSSITALPLTGGFGTPRSWAIIGGLLAAMSGITMVIPDRRRRDM</sequence>
<protein>
    <submittedName>
        <fullName evidence="4">Cell surface protein</fullName>
    </submittedName>
</protein>